<dbReference type="GO" id="GO:0004300">
    <property type="term" value="F:enoyl-CoA hydratase activity"/>
    <property type="evidence" value="ECO:0007669"/>
    <property type="project" value="UniProtKB-EC"/>
</dbReference>
<evidence type="ECO:0000256" key="1">
    <source>
        <dbReference type="ARBA" id="ARBA00005254"/>
    </source>
</evidence>
<dbReference type="Proteomes" id="UP000414233">
    <property type="component" value="Unassembled WGS sequence"/>
</dbReference>
<dbReference type="Pfam" id="PF00378">
    <property type="entry name" value="ECH_1"/>
    <property type="match status" value="1"/>
</dbReference>
<dbReference type="EMBL" id="CABPRZ010000027">
    <property type="protein sequence ID" value="VVE52355.1"/>
    <property type="molecule type" value="Genomic_DNA"/>
</dbReference>
<organism evidence="3 4">
    <name type="scientific">Pandoraea terrae</name>
    <dbReference type="NCBI Taxonomy" id="1537710"/>
    <lineage>
        <taxon>Bacteria</taxon>
        <taxon>Pseudomonadati</taxon>
        <taxon>Pseudomonadota</taxon>
        <taxon>Betaproteobacteria</taxon>
        <taxon>Burkholderiales</taxon>
        <taxon>Burkholderiaceae</taxon>
        <taxon>Pandoraea</taxon>
    </lineage>
</organism>
<evidence type="ECO:0000256" key="2">
    <source>
        <dbReference type="ARBA" id="ARBA00023239"/>
    </source>
</evidence>
<dbReference type="InterPro" id="IPR029045">
    <property type="entry name" value="ClpP/crotonase-like_dom_sf"/>
</dbReference>
<dbReference type="PANTHER" id="PTHR11941:SF54">
    <property type="entry name" value="ENOYL-COA HYDRATASE, MITOCHONDRIAL"/>
    <property type="match status" value="1"/>
</dbReference>
<evidence type="ECO:0000313" key="4">
    <source>
        <dbReference type="Proteomes" id="UP000414233"/>
    </source>
</evidence>
<dbReference type="Gene3D" id="1.10.12.10">
    <property type="entry name" value="Lyase 2-enoyl-coa Hydratase, Chain A, domain 2"/>
    <property type="match status" value="1"/>
</dbReference>
<dbReference type="FunFam" id="3.90.226.10:FF:000009">
    <property type="entry name" value="Carnitinyl-CoA dehydratase"/>
    <property type="match status" value="1"/>
</dbReference>
<dbReference type="NCBIfam" id="NF006007">
    <property type="entry name" value="PRK08138.1"/>
    <property type="match status" value="1"/>
</dbReference>
<protein>
    <submittedName>
        <fullName evidence="3">Enoyl-CoA hydratase</fullName>
        <ecNumber evidence="3">4.2.1.17</ecNumber>
    </submittedName>
</protein>
<name>A0A5E4YVK2_9BURK</name>
<dbReference type="InterPro" id="IPR001753">
    <property type="entry name" value="Enoyl-CoA_hydra/iso"/>
</dbReference>
<dbReference type="AlphaFoldDB" id="A0A5E4YVK2"/>
<dbReference type="RefSeq" id="WP_150699447.1">
    <property type="nucleotide sequence ID" value="NZ_CABPRZ010000027.1"/>
</dbReference>
<dbReference type="CDD" id="cd06558">
    <property type="entry name" value="crotonase-like"/>
    <property type="match status" value="1"/>
</dbReference>
<dbReference type="FunFam" id="1.10.12.10:FF:000001">
    <property type="entry name" value="Probable enoyl-CoA hydratase, mitochondrial"/>
    <property type="match status" value="1"/>
</dbReference>
<dbReference type="PANTHER" id="PTHR11941">
    <property type="entry name" value="ENOYL-COA HYDRATASE-RELATED"/>
    <property type="match status" value="1"/>
</dbReference>
<dbReference type="OrthoDB" id="9775794at2"/>
<dbReference type="InterPro" id="IPR014748">
    <property type="entry name" value="Enoyl-CoA_hydra_C"/>
</dbReference>
<dbReference type="Gene3D" id="3.90.226.10">
    <property type="entry name" value="2-enoyl-CoA Hydratase, Chain A, domain 1"/>
    <property type="match status" value="1"/>
</dbReference>
<sequence>MSTNEYGGAHDEVRVETPEPGVALVRLNRPEATNALSLSLQARLSEVFTALSDDPDIRAIVLTGGEQVFAAGGDIKSMSDVGPIDIMRRHTERVWAPIERCPKPIVAAVCGYAFGGGAELAMHCDIIIAGTNASFAQPEIRIGIMPGIGGTQRLVRAVGKFNAMRILLTGKPVRAEEAQAMGLVSQVVADDQVIPEAIAMAKWIAAMPPLAAMQIKEVVLAGVDASLEAALMLERKANQLLFATRDQKEGMQAFIEKRKPSFEGR</sequence>
<gene>
    <name evidence="3" type="ORF">PTE30175_04676</name>
</gene>
<evidence type="ECO:0000313" key="3">
    <source>
        <dbReference type="EMBL" id="VVE52355.1"/>
    </source>
</evidence>
<accession>A0A5E4YVK2</accession>
<dbReference type="EC" id="4.2.1.17" evidence="3"/>
<dbReference type="GO" id="GO:0006635">
    <property type="term" value="P:fatty acid beta-oxidation"/>
    <property type="evidence" value="ECO:0007669"/>
    <property type="project" value="TreeGrafter"/>
</dbReference>
<keyword evidence="4" id="KW-1185">Reference proteome</keyword>
<reference evidence="3 4" key="1">
    <citation type="submission" date="2019-08" db="EMBL/GenBank/DDBJ databases">
        <authorList>
            <person name="Peeters C."/>
        </authorList>
    </citation>
    <scope>NUCLEOTIDE SEQUENCE [LARGE SCALE GENOMIC DNA]</scope>
    <source>
        <strain evidence="3 4">LMG 30175</strain>
    </source>
</reference>
<keyword evidence="2 3" id="KW-0456">Lyase</keyword>
<dbReference type="SUPFAM" id="SSF52096">
    <property type="entry name" value="ClpP/crotonase"/>
    <property type="match status" value="1"/>
</dbReference>
<proteinExistence type="inferred from homology"/>
<comment type="similarity">
    <text evidence="1">Belongs to the enoyl-CoA hydratase/isomerase family.</text>
</comment>